<evidence type="ECO:0008006" key="4">
    <source>
        <dbReference type="Google" id="ProtNLM"/>
    </source>
</evidence>
<gene>
    <name evidence="2" type="ORF">PMAYCL1PPCAC_21939</name>
</gene>
<organism evidence="2 3">
    <name type="scientific">Pristionchus mayeri</name>
    <dbReference type="NCBI Taxonomy" id="1317129"/>
    <lineage>
        <taxon>Eukaryota</taxon>
        <taxon>Metazoa</taxon>
        <taxon>Ecdysozoa</taxon>
        <taxon>Nematoda</taxon>
        <taxon>Chromadorea</taxon>
        <taxon>Rhabditida</taxon>
        <taxon>Rhabditina</taxon>
        <taxon>Diplogasteromorpha</taxon>
        <taxon>Diplogasteroidea</taxon>
        <taxon>Neodiplogasteridae</taxon>
        <taxon>Pristionchus</taxon>
    </lineage>
</organism>
<comment type="caution">
    <text evidence="2">The sequence shown here is derived from an EMBL/GenBank/DDBJ whole genome shotgun (WGS) entry which is preliminary data.</text>
</comment>
<dbReference type="EMBL" id="BTRK01000005">
    <property type="protein sequence ID" value="GMR51744.1"/>
    <property type="molecule type" value="Genomic_DNA"/>
</dbReference>
<feature type="compositionally biased region" description="Basic residues" evidence="1">
    <location>
        <begin position="16"/>
        <end position="33"/>
    </location>
</feature>
<feature type="non-terminal residue" evidence="2">
    <location>
        <position position="1"/>
    </location>
</feature>
<evidence type="ECO:0000256" key="1">
    <source>
        <dbReference type="SAM" id="MobiDB-lite"/>
    </source>
</evidence>
<sequence>KGVPKVPTDPEELRKYRDRRKKNNESARKHRSTMKAAANESAEYKEKYELAMAQLKKKDKHIAGLENENRRLRNRVRILSGFRPVQFSQSPKHSYRTSSCQSYYESSDSETADSSTYFIPNSVYAQQQPISNDYQSGNYAIAANNTSLSGSSDLLHIQYPEDDRPVDFDLA</sequence>
<feature type="non-terminal residue" evidence="2">
    <location>
        <position position="171"/>
    </location>
</feature>
<dbReference type="Proteomes" id="UP001328107">
    <property type="component" value="Unassembled WGS sequence"/>
</dbReference>
<protein>
    <recommendedName>
        <fullName evidence="4">BZIP domain-containing protein</fullName>
    </recommendedName>
</protein>
<accession>A0AAN5CX68</accession>
<name>A0AAN5CX68_9BILA</name>
<dbReference type="AlphaFoldDB" id="A0AAN5CX68"/>
<evidence type="ECO:0000313" key="2">
    <source>
        <dbReference type="EMBL" id="GMR51744.1"/>
    </source>
</evidence>
<proteinExistence type="predicted"/>
<reference evidence="3" key="1">
    <citation type="submission" date="2022-10" db="EMBL/GenBank/DDBJ databases">
        <title>Genome assembly of Pristionchus species.</title>
        <authorList>
            <person name="Yoshida K."/>
            <person name="Sommer R.J."/>
        </authorList>
    </citation>
    <scope>NUCLEOTIDE SEQUENCE [LARGE SCALE GENOMIC DNA]</scope>
    <source>
        <strain evidence="3">RS5460</strain>
    </source>
</reference>
<evidence type="ECO:0000313" key="3">
    <source>
        <dbReference type="Proteomes" id="UP001328107"/>
    </source>
</evidence>
<keyword evidence="3" id="KW-1185">Reference proteome</keyword>
<feature type="region of interest" description="Disordered" evidence="1">
    <location>
        <begin position="1"/>
        <end position="43"/>
    </location>
</feature>